<organism evidence="2 3">
    <name type="scientific">Mikania micrantha</name>
    <name type="common">bitter vine</name>
    <dbReference type="NCBI Taxonomy" id="192012"/>
    <lineage>
        <taxon>Eukaryota</taxon>
        <taxon>Viridiplantae</taxon>
        <taxon>Streptophyta</taxon>
        <taxon>Embryophyta</taxon>
        <taxon>Tracheophyta</taxon>
        <taxon>Spermatophyta</taxon>
        <taxon>Magnoliopsida</taxon>
        <taxon>eudicotyledons</taxon>
        <taxon>Gunneridae</taxon>
        <taxon>Pentapetalae</taxon>
        <taxon>asterids</taxon>
        <taxon>campanulids</taxon>
        <taxon>Asterales</taxon>
        <taxon>Asteraceae</taxon>
        <taxon>Asteroideae</taxon>
        <taxon>Heliantheae alliance</taxon>
        <taxon>Eupatorieae</taxon>
        <taxon>Mikania</taxon>
    </lineage>
</organism>
<dbReference type="InterPro" id="IPR053313">
    <property type="entry name" value="RGF"/>
</dbReference>
<dbReference type="PANTHER" id="PTHR34961">
    <property type="entry name" value="TRANSMEMBRANE PROTEIN"/>
    <property type="match status" value="1"/>
</dbReference>
<evidence type="ECO:0000256" key="1">
    <source>
        <dbReference type="SAM" id="MobiDB-lite"/>
    </source>
</evidence>
<feature type="compositionally biased region" description="Basic and acidic residues" evidence="1">
    <location>
        <begin position="55"/>
        <end position="72"/>
    </location>
</feature>
<feature type="region of interest" description="Disordered" evidence="1">
    <location>
        <begin position="55"/>
        <end position="99"/>
    </location>
</feature>
<dbReference type="OrthoDB" id="1911637at2759"/>
<protein>
    <submittedName>
        <fullName evidence="2">Uncharacterized protein</fullName>
    </submittedName>
</protein>
<dbReference type="AlphaFoldDB" id="A0A5N6MW93"/>
<gene>
    <name evidence="2" type="ORF">E3N88_26901</name>
</gene>
<comment type="caution">
    <text evidence="2">The sequence shown here is derived from an EMBL/GenBank/DDBJ whole genome shotgun (WGS) entry which is preliminary data.</text>
</comment>
<accession>A0A5N6MW93</accession>
<reference evidence="2 3" key="1">
    <citation type="submission" date="2019-05" db="EMBL/GenBank/DDBJ databases">
        <title>Mikania micrantha, genome provides insights into the molecular mechanism of rapid growth.</title>
        <authorList>
            <person name="Liu B."/>
        </authorList>
    </citation>
    <scope>NUCLEOTIDE SEQUENCE [LARGE SCALE GENOMIC DNA]</scope>
    <source>
        <strain evidence="2">NLD-2019</strain>
        <tissue evidence="2">Leaf</tissue>
    </source>
</reference>
<evidence type="ECO:0000313" key="3">
    <source>
        <dbReference type="Proteomes" id="UP000326396"/>
    </source>
</evidence>
<keyword evidence="3" id="KW-1185">Reference proteome</keyword>
<dbReference type="EMBL" id="SZYD01000014">
    <property type="protein sequence ID" value="KAD4178310.1"/>
    <property type="molecule type" value="Genomic_DNA"/>
</dbReference>
<name>A0A5N6MW93_9ASTR</name>
<dbReference type="PANTHER" id="PTHR34961:SF7">
    <property type="entry name" value="TRANSMEMBRANE PROTEIN"/>
    <property type="match status" value="1"/>
</dbReference>
<proteinExistence type="predicted"/>
<evidence type="ECO:0000313" key="2">
    <source>
        <dbReference type="EMBL" id="KAD4178310.1"/>
    </source>
</evidence>
<dbReference type="Proteomes" id="UP000326396">
    <property type="component" value="Linkage Group LG4"/>
</dbReference>
<sequence>MAALQGLTLNEDNIEQKESMHMIEFSSNAQGSDMKVQISQEENKIMGWKNHARSTMESKLKDSKENVDKANKDNSFTEDVAVMDYAQPHRKPPIHNIEP</sequence>